<organism evidence="1">
    <name type="scientific">Culex pipiens</name>
    <name type="common">House mosquito</name>
    <dbReference type="NCBI Taxonomy" id="7175"/>
    <lineage>
        <taxon>Eukaryota</taxon>
        <taxon>Metazoa</taxon>
        <taxon>Ecdysozoa</taxon>
        <taxon>Arthropoda</taxon>
        <taxon>Hexapoda</taxon>
        <taxon>Insecta</taxon>
        <taxon>Pterygota</taxon>
        <taxon>Neoptera</taxon>
        <taxon>Endopterygota</taxon>
        <taxon>Diptera</taxon>
        <taxon>Nematocera</taxon>
        <taxon>Culicoidea</taxon>
        <taxon>Culicidae</taxon>
        <taxon>Culicinae</taxon>
        <taxon>Culicini</taxon>
        <taxon>Culex</taxon>
        <taxon>Culex</taxon>
    </lineage>
</organism>
<dbReference type="EMBL" id="HBUE01306720">
    <property type="protein sequence ID" value="CAG6581460.1"/>
    <property type="molecule type" value="Transcribed_RNA"/>
</dbReference>
<dbReference type="AlphaFoldDB" id="A0A8D8H7G7"/>
<protein>
    <submittedName>
        <fullName evidence="1">(northern house mosquito) hypothetical protein</fullName>
    </submittedName>
</protein>
<name>A0A8D8H7G7_CULPI</name>
<accession>A0A8D8H7G7</accession>
<proteinExistence type="predicted"/>
<sequence length="150" mass="16884">MRVMMWRMFADRLITFICQLLICVGFGTISLTYIRPWEEGRLIVITLLTSTWCPGFHYGQNSDALQGNWFLALPPLEELTLYETPTIMGWVQQRVVQVLTENSPSPTDTLRTTRSARGLRTVGPCGGTPWAMFPTLPVVISGLDTMTSNL</sequence>
<dbReference type="EMBL" id="HBUE01200559">
    <property type="protein sequence ID" value="CAG6529670.1"/>
    <property type="molecule type" value="Transcribed_RNA"/>
</dbReference>
<evidence type="ECO:0000313" key="1">
    <source>
        <dbReference type="EMBL" id="CAG6529670.1"/>
    </source>
</evidence>
<reference evidence="1" key="1">
    <citation type="submission" date="2021-05" db="EMBL/GenBank/DDBJ databases">
        <authorList>
            <person name="Alioto T."/>
            <person name="Alioto T."/>
            <person name="Gomez Garrido J."/>
        </authorList>
    </citation>
    <scope>NUCLEOTIDE SEQUENCE</scope>
</reference>